<feature type="binding site" evidence="8">
    <location>
        <position position="248"/>
    </location>
    <ligand>
        <name>substrate</name>
    </ligand>
</feature>
<evidence type="ECO:0000259" key="11">
    <source>
        <dbReference type="Pfam" id="PF00768"/>
    </source>
</evidence>
<dbReference type="Gene3D" id="3.40.710.10">
    <property type="entry name" value="DD-peptidase/beta-lactamase superfamily"/>
    <property type="match status" value="1"/>
</dbReference>
<feature type="active site" description="Acyl-ester intermediate" evidence="7">
    <location>
        <position position="74"/>
    </location>
</feature>
<comment type="caution">
    <text evidence="12">The sequence shown here is derived from an EMBL/GenBank/DDBJ whole genome shotgun (WGS) entry which is preliminary data.</text>
</comment>
<dbReference type="Proteomes" id="UP000032458">
    <property type="component" value="Unassembled WGS sequence"/>
</dbReference>
<evidence type="ECO:0000256" key="5">
    <source>
        <dbReference type="ARBA" id="ARBA00022984"/>
    </source>
</evidence>
<accession>A0A0D7CU56</accession>
<proteinExistence type="inferred from homology"/>
<evidence type="ECO:0000256" key="10">
    <source>
        <dbReference type="SAM" id="SignalP"/>
    </source>
</evidence>
<dbReference type="PATRIC" id="fig|1240678.4.peg.165"/>
<evidence type="ECO:0000313" key="13">
    <source>
        <dbReference type="Proteomes" id="UP000032458"/>
    </source>
</evidence>
<evidence type="ECO:0000256" key="3">
    <source>
        <dbReference type="ARBA" id="ARBA00022801"/>
    </source>
</evidence>
<evidence type="ECO:0000313" key="12">
    <source>
        <dbReference type="EMBL" id="KIZ19748.1"/>
    </source>
</evidence>
<keyword evidence="6" id="KW-0961">Cell wall biogenesis/degradation</keyword>
<dbReference type="GO" id="GO:0009002">
    <property type="term" value="F:serine-type D-Ala-D-Ala carboxypeptidase activity"/>
    <property type="evidence" value="ECO:0007669"/>
    <property type="project" value="InterPro"/>
</dbReference>
<evidence type="ECO:0000256" key="6">
    <source>
        <dbReference type="ARBA" id="ARBA00023316"/>
    </source>
</evidence>
<dbReference type="InterPro" id="IPR012338">
    <property type="entry name" value="Beta-lactam/transpept-like"/>
</dbReference>
<keyword evidence="5" id="KW-0573">Peptidoglycan synthesis</keyword>
<feature type="chain" id="PRO_5002318327" evidence="10">
    <location>
        <begin position="37"/>
        <end position="295"/>
    </location>
</feature>
<dbReference type="GO" id="GO:0008360">
    <property type="term" value="P:regulation of cell shape"/>
    <property type="evidence" value="ECO:0007669"/>
    <property type="project" value="UniProtKB-KW"/>
</dbReference>
<feature type="domain" description="Peptidase S11 D-alanyl-D-alanine carboxypeptidase A N-terminal" evidence="11">
    <location>
        <begin position="39"/>
        <end position="277"/>
    </location>
</feature>
<dbReference type="AlphaFoldDB" id="A0A0D7CU56"/>
<dbReference type="PRINTS" id="PR00725">
    <property type="entry name" value="DADACBPTASE1"/>
</dbReference>
<evidence type="ECO:0000256" key="9">
    <source>
        <dbReference type="RuleBase" id="RU004016"/>
    </source>
</evidence>
<dbReference type="PANTHER" id="PTHR21581:SF33">
    <property type="entry name" value="D-ALANYL-D-ALANINE CARBOXYPEPTIDASE DACB"/>
    <property type="match status" value="1"/>
</dbReference>
<dbReference type="PANTHER" id="PTHR21581">
    <property type="entry name" value="D-ALANYL-D-ALANINE CARBOXYPEPTIDASE"/>
    <property type="match status" value="1"/>
</dbReference>
<dbReference type="GO" id="GO:0071555">
    <property type="term" value="P:cell wall organization"/>
    <property type="evidence" value="ECO:0007669"/>
    <property type="project" value="UniProtKB-KW"/>
</dbReference>
<comment type="similarity">
    <text evidence="1 9">Belongs to the peptidase S11 family.</text>
</comment>
<dbReference type="Pfam" id="PF00768">
    <property type="entry name" value="Peptidase_S11"/>
    <property type="match status" value="1"/>
</dbReference>
<protein>
    <submittedName>
        <fullName evidence="12">D-alanyl-D-alanine carboxypeptidase</fullName>
    </submittedName>
</protein>
<sequence length="295" mass="31816">MKLFAGTAVRRGGVGAALTAAAAALAVALPAPVAQAAAAAAPPGIQAKGAYLQDGGSGRSLWSRAADTPREMASTTKVMTAIVVLEARGLNLNRTITVKRAYRDYVARHGASTADLRTGDKLTIRQLLYGMLLPSGCDASYALADAFGTGRTMTVRTQSFIARMNARARTLGLTRTHYDSFDGIAHGRTYTSPRDLVRLARHALRHPLFAAIVKTARTRQQAANVHRTYTWYNTNRLLGSYRGALGIKTGTARRSGDCLVFAAQRGGRTVVGAVLNDPYRFRDAARMLDYAFRRR</sequence>
<evidence type="ECO:0000256" key="1">
    <source>
        <dbReference type="ARBA" id="ARBA00007164"/>
    </source>
</evidence>
<dbReference type="InterPro" id="IPR001967">
    <property type="entry name" value="Peptidase_S11_N"/>
</dbReference>
<dbReference type="SUPFAM" id="SSF56601">
    <property type="entry name" value="beta-lactamase/transpeptidase-like"/>
    <property type="match status" value="1"/>
</dbReference>
<evidence type="ECO:0000256" key="7">
    <source>
        <dbReference type="PIRSR" id="PIRSR618044-1"/>
    </source>
</evidence>
<evidence type="ECO:0000256" key="8">
    <source>
        <dbReference type="PIRSR" id="PIRSR618044-2"/>
    </source>
</evidence>
<gene>
    <name evidence="12" type="ORF">SNA_00745</name>
</gene>
<dbReference type="GO" id="GO:0006508">
    <property type="term" value="P:proteolysis"/>
    <property type="evidence" value="ECO:0007669"/>
    <property type="project" value="InterPro"/>
</dbReference>
<dbReference type="GO" id="GO:0009252">
    <property type="term" value="P:peptidoglycan biosynthetic process"/>
    <property type="evidence" value="ECO:0007669"/>
    <property type="project" value="UniProtKB-KW"/>
</dbReference>
<keyword evidence="12" id="KW-0121">Carboxypeptidase</keyword>
<keyword evidence="2 10" id="KW-0732">Signal</keyword>
<reference evidence="12 13" key="1">
    <citation type="submission" date="2014-09" db="EMBL/GenBank/DDBJ databases">
        <title>Draft genome sequence of Streptomyces natalensis ATCC 27448, producer of the antifungal pimaricin.</title>
        <authorList>
            <person name="Mendes M.V."/>
            <person name="Beites T."/>
            <person name="Pires S."/>
            <person name="Santos C.L."/>
            <person name="Moradas-Ferreira P."/>
        </authorList>
    </citation>
    <scope>NUCLEOTIDE SEQUENCE [LARGE SCALE GENOMIC DNA]</scope>
    <source>
        <strain evidence="12 13">ATCC 27448</strain>
    </source>
</reference>
<feature type="active site" description="Proton acceptor" evidence="7">
    <location>
        <position position="77"/>
    </location>
</feature>
<dbReference type="EMBL" id="JRKI01000002">
    <property type="protein sequence ID" value="KIZ19748.1"/>
    <property type="molecule type" value="Genomic_DNA"/>
</dbReference>
<feature type="active site" evidence="7">
    <location>
        <position position="135"/>
    </location>
</feature>
<dbReference type="PROSITE" id="PS51318">
    <property type="entry name" value="TAT"/>
    <property type="match status" value="1"/>
</dbReference>
<evidence type="ECO:0000256" key="4">
    <source>
        <dbReference type="ARBA" id="ARBA00022960"/>
    </source>
</evidence>
<dbReference type="RefSeq" id="WP_044362514.1">
    <property type="nucleotide sequence ID" value="NZ_JRKI01000002.1"/>
</dbReference>
<keyword evidence="13" id="KW-1185">Reference proteome</keyword>
<dbReference type="InterPro" id="IPR006311">
    <property type="entry name" value="TAT_signal"/>
</dbReference>
<keyword evidence="12" id="KW-0645">Protease</keyword>
<keyword evidence="4" id="KW-0133">Cell shape</keyword>
<organism evidence="12 13">
    <name type="scientific">Streptomyces natalensis ATCC 27448</name>
    <dbReference type="NCBI Taxonomy" id="1240678"/>
    <lineage>
        <taxon>Bacteria</taxon>
        <taxon>Bacillati</taxon>
        <taxon>Actinomycetota</taxon>
        <taxon>Actinomycetes</taxon>
        <taxon>Kitasatosporales</taxon>
        <taxon>Streptomycetaceae</taxon>
        <taxon>Streptomyces</taxon>
    </lineage>
</organism>
<feature type="signal peptide" evidence="10">
    <location>
        <begin position="1"/>
        <end position="36"/>
    </location>
</feature>
<keyword evidence="3" id="KW-0378">Hydrolase</keyword>
<dbReference type="InterPro" id="IPR018044">
    <property type="entry name" value="Peptidase_S11"/>
</dbReference>
<name>A0A0D7CU56_9ACTN</name>
<evidence type="ECO:0000256" key="2">
    <source>
        <dbReference type="ARBA" id="ARBA00022729"/>
    </source>
</evidence>